<dbReference type="PANTHER" id="PTHR16290">
    <property type="entry name" value="TRANSCRIPTION FACTOR SMIF DECAPPING ENZYME DCP1"/>
    <property type="match status" value="1"/>
</dbReference>
<evidence type="ECO:0000256" key="4">
    <source>
        <dbReference type="ARBA" id="ARBA00022490"/>
    </source>
</evidence>
<name>A0AAV3AX82_PYXAD</name>
<comment type="subcellular location">
    <subcellularLocation>
        <location evidence="2">Cytoplasm</location>
    </subcellularLocation>
    <subcellularLocation>
        <location evidence="1">Nucleus</location>
    </subcellularLocation>
</comment>
<accession>A0AAV3AX82</accession>
<dbReference type="GO" id="GO:0140933">
    <property type="term" value="F:5'-(N(7)-methylguanosine 5'-triphospho)-[mRNA] hydrolase activity"/>
    <property type="evidence" value="ECO:0007669"/>
    <property type="project" value="UniProtKB-EC"/>
</dbReference>
<dbReference type="PANTHER" id="PTHR16290:SF5">
    <property type="entry name" value="MRNA-DECAPPING ENZYME 1B"/>
    <property type="match status" value="1"/>
</dbReference>
<dbReference type="Pfam" id="PF06058">
    <property type="entry name" value="DCP1"/>
    <property type="match status" value="1"/>
</dbReference>
<comment type="caution">
    <text evidence="13">The sequence shown here is derived from an EMBL/GenBank/DDBJ whole genome shotgun (WGS) entry which is preliminary data.</text>
</comment>
<keyword evidence="6" id="KW-0378">Hydrolase</keyword>
<evidence type="ECO:0000256" key="1">
    <source>
        <dbReference type="ARBA" id="ARBA00004123"/>
    </source>
</evidence>
<evidence type="ECO:0000256" key="6">
    <source>
        <dbReference type="ARBA" id="ARBA00022801"/>
    </source>
</evidence>
<keyword evidence="14" id="KW-1185">Reference proteome</keyword>
<dbReference type="GO" id="GO:0003729">
    <property type="term" value="F:mRNA binding"/>
    <property type="evidence" value="ECO:0007669"/>
    <property type="project" value="TreeGrafter"/>
</dbReference>
<evidence type="ECO:0000256" key="11">
    <source>
        <dbReference type="SAM" id="MobiDB-lite"/>
    </source>
</evidence>
<dbReference type="GO" id="GO:0031087">
    <property type="term" value="P:deadenylation-independent decapping of nuclear-transcribed mRNA"/>
    <property type="evidence" value="ECO:0007669"/>
    <property type="project" value="TreeGrafter"/>
</dbReference>
<evidence type="ECO:0000259" key="12">
    <source>
        <dbReference type="Pfam" id="PF16741"/>
    </source>
</evidence>
<sequence>MAASGGSGGPRDISLAALRRQDPYIQSIVDVASQVALYTFSPRVNEWEKTEVEGTLFVHSRSASPKHGFTIMNRLSMENRTEPITKDLDFQVQDPFLLYKNARFCIHGIWFYDKEECQRIAELIKNLTHQEQLKAQQAANIGLFPMPNHLAGQEVDILKMLNKAKDEYTKCKPSSEPKAMTSSSAIHSNPNLIKPIAVKPSDASQHVSSLQQNKSENPKPQPLSLTDLFGKAEKNLIEGQDPFKVRPTVVRSLSYEGPGRQYESGVKELCPAIKKLMVRGADLLPVSEIPENQIGSTHPPGDVSKSLFRPIEELFTAQESNSHKRRPHKLPKTRPTVLHPEPGVTSSNHYFSGPITSTTINTPTQIRASAPHQFYDDSQQSQNTFSHIPLMPPTSQQPSAPGTISPNDLLKKLNLVRQDQQYRANSKPALAAKFPVVSPPAVTNAWVENLSQVEKSIPLLEVLCPQQIPATFSLLPPLVFTSTQKAMDMTKPALPDNDVTAKLPLPLFPANSVSNQSTVLTKTQLRDTLLHLIQNDESFLNTIYEAYFTILNKRGAPTGMH</sequence>
<dbReference type="InterPro" id="IPR031953">
    <property type="entry name" value="mRNA_decap_C"/>
</dbReference>
<comment type="similarity">
    <text evidence="3">Belongs to the DCP1 family.</text>
</comment>
<evidence type="ECO:0000256" key="5">
    <source>
        <dbReference type="ARBA" id="ARBA00022553"/>
    </source>
</evidence>
<dbReference type="EC" id="3.6.1.62" evidence="9"/>
<feature type="region of interest" description="Disordered" evidence="11">
    <location>
        <begin position="203"/>
        <end position="222"/>
    </location>
</feature>
<keyword evidence="7" id="KW-0866">Nonsense-mediated mRNA decay</keyword>
<proteinExistence type="inferred from homology"/>
<evidence type="ECO:0000313" key="14">
    <source>
        <dbReference type="Proteomes" id="UP001181693"/>
    </source>
</evidence>
<evidence type="ECO:0000313" key="13">
    <source>
        <dbReference type="EMBL" id="DBA30303.1"/>
    </source>
</evidence>
<dbReference type="InterPro" id="IPR010334">
    <property type="entry name" value="Dcp1"/>
</dbReference>
<dbReference type="Pfam" id="PF16741">
    <property type="entry name" value="mRNA_decap_C"/>
    <property type="match status" value="1"/>
</dbReference>
<dbReference type="Gene3D" id="6.10.140.2030">
    <property type="match status" value="1"/>
</dbReference>
<feature type="compositionally biased region" description="Polar residues" evidence="11">
    <location>
        <begin position="203"/>
        <end position="215"/>
    </location>
</feature>
<evidence type="ECO:0000256" key="10">
    <source>
        <dbReference type="ARBA" id="ARBA00047661"/>
    </source>
</evidence>
<feature type="region of interest" description="Disordered" evidence="11">
    <location>
        <begin position="319"/>
        <end position="350"/>
    </location>
</feature>
<feature type="compositionally biased region" description="Basic residues" evidence="11">
    <location>
        <begin position="323"/>
        <end position="332"/>
    </location>
</feature>
<comment type="catalytic activity">
    <reaction evidence="10">
        <text>a 5'-end (N(7)-methyl 5'-triphosphoguanosine)-ribonucleoside in mRNA + H2O = N(7)-methyl-GDP + a 5'-end phospho-ribonucleoside in mRNA + 2 H(+)</text>
        <dbReference type="Rhea" id="RHEA:67484"/>
        <dbReference type="Rhea" id="RHEA-COMP:15692"/>
        <dbReference type="Rhea" id="RHEA-COMP:17167"/>
        <dbReference type="ChEBI" id="CHEBI:15377"/>
        <dbReference type="ChEBI" id="CHEBI:15378"/>
        <dbReference type="ChEBI" id="CHEBI:63714"/>
        <dbReference type="ChEBI" id="CHEBI:138282"/>
        <dbReference type="ChEBI" id="CHEBI:156461"/>
        <dbReference type="EC" id="3.6.1.62"/>
    </reaction>
    <physiologicalReaction direction="left-to-right" evidence="10">
        <dbReference type="Rhea" id="RHEA:67485"/>
    </physiologicalReaction>
</comment>
<evidence type="ECO:0000256" key="2">
    <source>
        <dbReference type="ARBA" id="ARBA00004496"/>
    </source>
</evidence>
<evidence type="ECO:0000256" key="7">
    <source>
        <dbReference type="ARBA" id="ARBA00023161"/>
    </source>
</evidence>
<dbReference type="SUPFAM" id="SSF50729">
    <property type="entry name" value="PH domain-like"/>
    <property type="match status" value="1"/>
</dbReference>
<evidence type="ECO:0000256" key="9">
    <source>
        <dbReference type="ARBA" id="ARBA00026102"/>
    </source>
</evidence>
<evidence type="ECO:0000256" key="8">
    <source>
        <dbReference type="ARBA" id="ARBA00023242"/>
    </source>
</evidence>
<keyword evidence="4" id="KW-0963">Cytoplasm</keyword>
<dbReference type="GO" id="GO:0005634">
    <property type="term" value="C:nucleus"/>
    <property type="evidence" value="ECO:0007669"/>
    <property type="project" value="UniProtKB-SubCell"/>
</dbReference>
<dbReference type="Gene3D" id="2.30.29.30">
    <property type="entry name" value="Pleckstrin-homology domain (PH domain)/Phosphotyrosine-binding domain (PTB)"/>
    <property type="match status" value="1"/>
</dbReference>
<dbReference type="CDD" id="cd09804">
    <property type="entry name" value="Dcp1"/>
    <property type="match status" value="1"/>
</dbReference>
<dbReference type="GO" id="GO:0008047">
    <property type="term" value="F:enzyme activator activity"/>
    <property type="evidence" value="ECO:0007669"/>
    <property type="project" value="InterPro"/>
</dbReference>
<organism evidence="13 14">
    <name type="scientific">Pyxicephalus adspersus</name>
    <name type="common">African bullfrog</name>
    <dbReference type="NCBI Taxonomy" id="30357"/>
    <lineage>
        <taxon>Eukaryota</taxon>
        <taxon>Metazoa</taxon>
        <taxon>Chordata</taxon>
        <taxon>Craniata</taxon>
        <taxon>Vertebrata</taxon>
        <taxon>Euteleostomi</taxon>
        <taxon>Amphibia</taxon>
        <taxon>Batrachia</taxon>
        <taxon>Anura</taxon>
        <taxon>Neobatrachia</taxon>
        <taxon>Ranoidea</taxon>
        <taxon>Pyxicephalidae</taxon>
        <taxon>Pyxicephalinae</taxon>
        <taxon>Pyxicephalus</taxon>
    </lineage>
</organism>
<dbReference type="AlphaFoldDB" id="A0AAV3AX82"/>
<dbReference type="EMBL" id="DYDO01000002">
    <property type="protein sequence ID" value="DBA30303.1"/>
    <property type="molecule type" value="Genomic_DNA"/>
</dbReference>
<dbReference type="GO" id="GO:0000932">
    <property type="term" value="C:P-body"/>
    <property type="evidence" value="ECO:0007669"/>
    <property type="project" value="TreeGrafter"/>
</dbReference>
<feature type="domain" description="mRNA-decapping enzyme C-terminal" evidence="12">
    <location>
        <begin position="518"/>
        <end position="553"/>
    </location>
</feature>
<dbReference type="Proteomes" id="UP001181693">
    <property type="component" value="Unassembled WGS sequence"/>
</dbReference>
<evidence type="ECO:0000256" key="3">
    <source>
        <dbReference type="ARBA" id="ARBA00008778"/>
    </source>
</evidence>
<dbReference type="InterPro" id="IPR011993">
    <property type="entry name" value="PH-like_dom_sf"/>
</dbReference>
<dbReference type="GO" id="GO:0000184">
    <property type="term" value="P:nuclear-transcribed mRNA catabolic process, nonsense-mediated decay"/>
    <property type="evidence" value="ECO:0007669"/>
    <property type="project" value="UniProtKB-KW"/>
</dbReference>
<protein>
    <recommendedName>
        <fullName evidence="9">5'-(N(7)-methylguanosine 5'-triphospho)-[mRNA] hydrolase</fullName>
        <ecNumber evidence="9">3.6.1.62</ecNumber>
    </recommendedName>
</protein>
<dbReference type="GO" id="GO:0000290">
    <property type="term" value="P:deadenylation-dependent decapping of nuclear-transcribed mRNA"/>
    <property type="evidence" value="ECO:0007669"/>
    <property type="project" value="InterPro"/>
</dbReference>
<keyword evidence="5" id="KW-0597">Phosphoprotein</keyword>
<reference evidence="13" key="1">
    <citation type="thesis" date="2020" institute="ProQuest LLC" country="789 East Eisenhower Parkway, Ann Arbor, MI, USA">
        <title>Comparative Genomics and Chromosome Evolution.</title>
        <authorList>
            <person name="Mudd A.B."/>
        </authorList>
    </citation>
    <scope>NUCLEOTIDE SEQUENCE</scope>
    <source>
        <strain evidence="13">1538</strain>
        <tissue evidence="13">Blood</tissue>
    </source>
</reference>
<gene>
    <name evidence="13" type="ORF">GDO54_006308</name>
</gene>
<keyword evidence="8" id="KW-0539">Nucleus</keyword>
<dbReference type="FunFam" id="2.30.29.30:FF:000097">
    <property type="entry name" value="Putative mRNA-decapping enzyme 1A"/>
    <property type="match status" value="1"/>
</dbReference>